<evidence type="ECO:0000259" key="8">
    <source>
        <dbReference type="PROSITE" id="PS52019"/>
    </source>
</evidence>
<name>A0ABR1SML7_9PEZI</name>
<dbReference type="InterPro" id="IPR016035">
    <property type="entry name" value="Acyl_Trfase/lysoPLipase"/>
</dbReference>
<evidence type="ECO:0000313" key="9">
    <source>
        <dbReference type="EMBL" id="KAK8035549.1"/>
    </source>
</evidence>
<feature type="active site" description="Proton acceptor; for dehydratase activity" evidence="5">
    <location>
        <position position="1317"/>
    </location>
</feature>
<dbReference type="Pfam" id="PF22621">
    <property type="entry name" value="CurL-like_PKS_C"/>
    <property type="match status" value="1"/>
</dbReference>
<dbReference type="SUPFAM" id="SSF55048">
    <property type="entry name" value="Probable ACP-binding domain of malonyl-CoA ACP transacylase"/>
    <property type="match status" value="1"/>
</dbReference>
<evidence type="ECO:0000256" key="4">
    <source>
        <dbReference type="ARBA" id="ARBA00023268"/>
    </source>
</evidence>
<feature type="domain" description="Ketosynthase family 3 (KS3)" evidence="7">
    <location>
        <begin position="397"/>
        <end position="802"/>
    </location>
</feature>
<dbReference type="SUPFAM" id="SSF52151">
    <property type="entry name" value="FabD/lysophospholipase-like"/>
    <property type="match status" value="1"/>
</dbReference>
<dbReference type="Gene3D" id="3.40.47.10">
    <property type="match status" value="1"/>
</dbReference>
<evidence type="ECO:0000259" key="7">
    <source>
        <dbReference type="PROSITE" id="PS52004"/>
    </source>
</evidence>
<dbReference type="PANTHER" id="PTHR43775:SF37">
    <property type="entry name" value="SI:DKEY-61P9.11"/>
    <property type="match status" value="1"/>
</dbReference>
<evidence type="ECO:0000313" key="10">
    <source>
        <dbReference type="Proteomes" id="UP001444661"/>
    </source>
</evidence>
<evidence type="ECO:0000256" key="5">
    <source>
        <dbReference type="PROSITE-ProRule" id="PRU01363"/>
    </source>
</evidence>
<dbReference type="InterPro" id="IPR009081">
    <property type="entry name" value="PP-bd_ACP"/>
</dbReference>
<comment type="caution">
    <text evidence="9">The sequence shown here is derived from an EMBL/GenBank/DDBJ whole genome shotgun (WGS) entry which is preliminary data.</text>
</comment>
<evidence type="ECO:0000256" key="3">
    <source>
        <dbReference type="ARBA" id="ARBA00022679"/>
    </source>
</evidence>
<gene>
    <name evidence="9" type="ORF">PG993_010544</name>
</gene>
<dbReference type="InterPro" id="IPR014043">
    <property type="entry name" value="Acyl_transferase_dom"/>
</dbReference>
<feature type="region of interest" description="N-terminal hotdog fold" evidence="5">
    <location>
        <begin position="1285"/>
        <end position="1414"/>
    </location>
</feature>
<dbReference type="SMART" id="SM00827">
    <property type="entry name" value="PKS_AT"/>
    <property type="match status" value="1"/>
</dbReference>
<sequence>MAAFRDGYVLLFGGQGSTTIFSDTASTTAESDTRTSSAGNILLSRCHSAFLQEIRCLDESILSQLDIDLNLFADPLALLRPTTQYHSHAVIQATTIYLCQVLHYLAEVERMSVTFEEFFDQIQETAGFSSGLIPAAVASRSRTLDEFVTAGVEGFRLAFWISCRTFLFGIERERNQHTGDSVTPEATASLVIKGLSADQVEERLSQHHATQTVDLSSPSVRHLQVSVVASSNVTSVSGPRADLAAFRSQAVSDHLTTFAHVHGWYHGGEQLEPVVRQVLDDIRDRVVVFSKCSGPAKPIRSSLEGTLYDASQAGLPEWLVRYLLVHCVRWDRTSSGITTSARETLAREPIRAFNLLSFGPGSESLFPEFQPYDPRIELVDLSPFKPSKNTRPSLESRDGIAIVGMSVNLPKGKGPDELCETLSQGLSAVEEIPETRFKVSDYYSEEPQKTRSMSARHGAFIRDPFIFDNTFFNISPREAMSMDPQQRVLLHAAQEALEDAGYVPDSTPSFQRASMGCYVGVATGDYTDNLRDDIDVFYSPGTLRAFHAGRISYFYNLSGPSMVTDTACSSSMVSIHQACRALQSGDCSSAIAGGVNVMSSPDMYLGLDRGHFLSSTGGCKPFDASADGYCRAEGCVLFVLKRLSDAVVEGDRIHGPDAGRPFQRLLQKTNVDPASIGVIEAHGTGTQAGDAREIESLRAVFGPHHSTKNTLAISSIKGNIGHCEAASGAAGLAKLLLMMRERTIPVQAAFHTLNPKFADLESSGFTIPRSTTAWTHTQKTPRRAVLNNFGAAGSNTSLLLEEWVEPLPAAHKLPGHRDRSAYVFAISAKSQTALQTATKEYLQLLNSPTQTSLKDICYTATARRQVYDHRLSLVCSSLDDLRSELHKFGTSNSIPALKASVTAFVFSGQGGIYQGMGAELMHTSPVFRDTVMACEGILRQLGFPSILSMFSDSETDSVSLNTTESIIASQCACIALEYALAKMFMSWGIIPDYVMGHSLGEYAALCISGVLTLEDTLRIVATRASLMTAHCLPDTTGMLACNLSLEAAQFMISESLDTSSLTVACSNSPGDCVIGGPLDRLEPFQKECKDRRIKSKMLNVPYAFHSPAMEPIIESLRELGRSIKFSKPTIPVLSNVYGRLFEEADFTSDYFALHARQPVRFDAGLRALESKASLESAVFLEIGPQPTTLPMLRNTFVSRSTTYHGTLHKGQTAWKSMSSTLAEMALRKVFIDWRAVYAGSSAKMTSVPGHVLEGSSYLIPYREPVQGVCGPQEQETTNSRKETGFTLLPWLNTEASSHGQSVLETTLAVLGPLIAGHDVGGSPICPASVFHELALEGAHTALEPLDGQELVVDNMSFDSPLIYSSSRDTDIVTVHINRVGSAAEADFKVTSESAEGHQPTTHCTGHITIQMSQPNRPHWRRDAALVARQSHNFSGDGNDDISTFRTKLLYETIFTRVVKYAAEYQSLSCLKVAGSNLEGIGSFKLPPSSRGRDCIVNPVFTDTLLHAAGFIANLAVNSGEVGICARVESVEVAYRDIDYDGSFTVYCSLLDMKGTILADATALNAAGEVVAVVRGMEFKRLRLSAFQHMLSRKSIDVPKPSQERMISQANPTAPPQKKTQHQQQVVTGLITPPTTGDAPNSPVESVACGTLLAQGISQTLNTIVMEVGGFSERDMDYGKSLDELGIDSLMQIEIVSKLTRAFPSQAGLDHHALSECDTLGALEAKLSSMLQGPPQELAALPEPAVSESSSFPDVLRGGPLEFSAADMRKSLVNLHIADGAQVPLCLFHDGSGQTSMYSRLQGHDRSTLAFSDPYFGSNERPLQSINQMAKSYISQLSKLEHSPIILGGWSFGGVVAFEAARQLMADGFDVRGLILIDSPNPINHEPLPNEVIDSILKPSQIHGSNAALKGEFQFNASLLGDYLPIPLTNTNISKFRTVMLRSQDLFDTETLCGVRYEWLSSQHSRDAAVAAWEGLVRGRVEVMPIPGNHFEPFSSSNVSAISMSAHNSSRHC</sequence>
<protein>
    <recommendedName>
        <fullName evidence="11">Polyketide synthase</fullName>
    </recommendedName>
</protein>
<feature type="domain" description="PKS/mFAS DH" evidence="8">
    <location>
        <begin position="1285"/>
        <end position="1587"/>
    </location>
</feature>
<dbReference type="SUPFAM" id="SSF53474">
    <property type="entry name" value="alpha/beta-Hydrolases"/>
    <property type="match status" value="1"/>
</dbReference>
<dbReference type="InterPro" id="IPR006162">
    <property type="entry name" value="Ppantetheine_attach_site"/>
</dbReference>
<dbReference type="InterPro" id="IPR020807">
    <property type="entry name" value="PKS_DH"/>
</dbReference>
<proteinExistence type="predicted"/>
<dbReference type="InterPro" id="IPR032088">
    <property type="entry name" value="SAT"/>
</dbReference>
<feature type="active site" description="Proton donor; for dehydratase activity" evidence="5">
    <location>
        <position position="1502"/>
    </location>
</feature>
<dbReference type="InterPro" id="IPR018201">
    <property type="entry name" value="Ketoacyl_synth_AS"/>
</dbReference>
<dbReference type="InterPro" id="IPR014030">
    <property type="entry name" value="Ketoacyl_synth_N"/>
</dbReference>
<dbReference type="InterPro" id="IPR020841">
    <property type="entry name" value="PKS_Beta-ketoAc_synthase_dom"/>
</dbReference>
<dbReference type="Gene3D" id="1.10.1200.10">
    <property type="entry name" value="ACP-like"/>
    <property type="match status" value="1"/>
</dbReference>
<accession>A0ABR1SML7</accession>
<dbReference type="SUPFAM" id="SSF47336">
    <property type="entry name" value="ACP-like"/>
    <property type="match status" value="1"/>
</dbReference>
<dbReference type="InterPro" id="IPR030918">
    <property type="entry name" value="PT_fungal_PKS"/>
</dbReference>
<keyword evidence="1" id="KW-0596">Phosphopantetheine</keyword>
<dbReference type="InterPro" id="IPR049552">
    <property type="entry name" value="PKS_DH_N"/>
</dbReference>
<dbReference type="Gene3D" id="3.40.50.1820">
    <property type="entry name" value="alpha/beta hydrolase"/>
    <property type="match status" value="1"/>
</dbReference>
<dbReference type="PROSITE" id="PS00606">
    <property type="entry name" value="KS3_1"/>
    <property type="match status" value="1"/>
</dbReference>
<evidence type="ECO:0000256" key="2">
    <source>
        <dbReference type="ARBA" id="ARBA00022553"/>
    </source>
</evidence>
<dbReference type="Gene3D" id="3.30.70.3290">
    <property type="match status" value="1"/>
</dbReference>
<dbReference type="Gene3D" id="3.10.129.110">
    <property type="entry name" value="Polyketide synthase dehydratase"/>
    <property type="match status" value="1"/>
</dbReference>
<dbReference type="Pfam" id="PF00109">
    <property type="entry name" value="ketoacyl-synt"/>
    <property type="match status" value="1"/>
</dbReference>
<dbReference type="SMART" id="SM00825">
    <property type="entry name" value="PKS_KS"/>
    <property type="match status" value="1"/>
</dbReference>
<dbReference type="InterPro" id="IPR036736">
    <property type="entry name" value="ACP-like_sf"/>
</dbReference>
<keyword evidence="10" id="KW-1185">Reference proteome</keyword>
<evidence type="ECO:0008006" key="11">
    <source>
        <dbReference type="Google" id="ProtNLM"/>
    </source>
</evidence>
<dbReference type="InterPro" id="IPR001031">
    <property type="entry name" value="Thioesterase"/>
</dbReference>
<dbReference type="SUPFAM" id="SSF53901">
    <property type="entry name" value="Thiolase-like"/>
    <property type="match status" value="2"/>
</dbReference>
<dbReference type="Proteomes" id="UP001444661">
    <property type="component" value="Unassembled WGS sequence"/>
</dbReference>
<dbReference type="InterPro" id="IPR042104">
    <property type="entry name" value="PKS_dehydratase_sf"/>
</dbReference>
<dbReference type="Pfam" id="PF16073">
    <property type="entry name" value="SAT"/>
    <property type="match status" value="1"/>
</dbReference>
<organism evidence="9 10">
    <name type="scientific">Apiospora rasikravindrae</name>
    <dbReference type="NCBI Taxonomy" id="990691"/>
    <lineage>
        <taxon>Eukaryota</taxon>
        <taxon>Fungi</taxon>
        <taxon>Dikarya</taxon>
        <taxon>Ascomycota</taxon>
        <taxon>Pezizomycotina</taxon>
        <taxon>Sordariomycetes</taxon>
        <taxon>Xylariomycetidae</taxon>
        <taxon>Amphisphaeriales</taxon>
        <taxon>Apiosporaceae</taxon>
        <taxon>Apiospora</taxon>
    </lineage>
</organism>
<dbReference type="Pfam" id="PF00975">
    <property type="entry name" value="Thioesterase"/>
    <property type="match status" value="1"/>
</dbReference>
<feature type="domain" description="Carrier" evidence="6">
    <location>
        <begin position="1654"/>
        <end position="1730"/>
    </location>
</feature>
<dbReference type="PANTHER" id="PTHR43775">
    <property type="entry name" value="FATTY ACID SYNTHASE"/>
    <property type="match status" value="1"/>
</dbReference>
<keyword evidence="3" id="KW-0808">Transferase</keyword>
<dbReference type="InterPro" id="IPR050091">
    <property type="entry name" value="PKS_NRPS_Biosynth_Enz"/>
</dbReference>
<dbReference type="PROSITE" id="PS50075">
    <property type="entry name" value="CARRIER"/>
    <property type="match status" value="1"/>
</dbReference>
<keyword evidence="2" id="KW-0597">Phosphoprotein</keyword>
<reference evidence="9 10" key="1">
    <citation type="submission" date="2023-01" db="EMBL/GenBank/DDBJ databases">
        <title>Analysis of 21 Apiospora genomes using comparative genomics revels a genus with tremendous synthesis potential of carbohydrate active enzymes and secondary metabolites.</title>
        <authorList>
            <person name="Sorensen T."/>
        </authorList>
    </citation>
    <scope>NUCLEOTIDE SEQUENCE [LARGE SCALE GENOMIC DNA]</scope>
    <source>
        <strain evidence="9 10">CBS 33761</strain>
    </source>
</reference>
<dbReference type="Pfam" id="PF21089">
    <property type="entry name" value="PKS_DH_N"/>
    <property type="match status" value="1"/>
</dbReference>
<dbReference type="InterPro" id="IPR049900">
    <property type="entry name" value="PKS_mFAS_DH"/>
</dbReference>
<evidence type="ECO:0000256" key="1">
    <source>
        <dbReference type="ARBA" id="ARBA00022450"/>
    </source>
</evidence>
<dbReference type="InterPro" id="IPR016036">
    <property type="entry name" value="Malonyl_transacylase_ACP-bd"/>
</dbReference>
<dbReference type="Pfam" id="PF00550">
    <property type="entry name" value="PP-binding"/>
    <property type="match status" value="1"/>
</dbReference>
<dbReference type="NCBIfam" id="TIGR04532">
    <property type="entry name" value="PT_fungal_PKS"/>
    <property type="match status" value="1"/>
</dbReference>
<dbReference type="Pfam" id="PF02801">
    <property type="entry name" value="Ketoacyl-synt_C"/>
    <property type="match status" value="1"/>
</dbReference>
<dbReference type="Gene3D" id="3.40.366.10">
    <property type="entry name" value="Malonyl-Coenzyme A Acyl Carrier Protein, domain 2"/>
    <property type="match status" value="3"/>
</dbReference>
<dbReference type="CDD" id="cd00833">
    <property type="entry name" value="PKS"/>
    <property type="match status" value="1"/>
</dbReference>
<dbReference type="InterPro" id="IPR001227">
    <property type="entry name" value="Ac_transferase_dom_sf"/>
</dbReference>
<dbReference type="EMBL" id="JAQQWK010000009">
    <property type="protein sequence ID" value="KAK8035549.1"/>
    <property type="molecule type" value="Genomic_DNA"/>
</dbReference>
<dbReference type="SMART" id="SM00826">
    <property type="entry name" value="PKS_DH"/>
    <property type="match status" value="1"/>
</dbReference>
<keyword evidence="4" id="KW-0511">Multifunctional enzyme</keyword>
<dbReference type="PROSITE" id="PS00012">
    <property type="entry name" value="PHOSPHOPANTETHEINE"/>
    <property type="match status" value="1"/>
</dbReference>
<dbReference type="Pfam" id="PF00698">
    <property type="entry name" value="Acyl_transf_1"/>
    <property type="match status" value="1"/>
</dbReference>
<dbReference type="PROSITE" id="PS52019">
    <property type="entry name" value="PKS_MFAS_DH"/>
    <property type="match status" value="1"/>
</dbReference>
<feature type="region of interest" description="C-terminal hotdog fold" evidence="5">
    <location>
        <begin position="1438"/>
        <end position="1587"/>
    </location>
</feature>
<evidence type="ECO:0000259" key="6">
    <source>
        <dbReference type="PROSITE" id="PS50075"/>
    </source>
</evidence>
<dbReference type="InterPro" id="IPR016039">
    <property type="entry name" value="Thiolase-like"/>
</dbReference>
<dbReference type="InterPro" id="IPR029058">
    <property type="entry name" value="AB_hydrolase_fold"/>
</dbReference>
<dbReference type="PROSITE" id="PS52004">
    <property type="entry name" value="KS3_2"/>
    <property type="match status" value="1"/>
</dbReference>
<dbReference type="InterPro" id="IPR014031">
    <property type="entry name" value="Ketoacyl_synth_C"/>
</dbReference>